<dbReference type="Pfam" id="PF07883">
    <property type="entry name" value="Cupin_2"/>
    <property type="match status" value="1"/>
</dbReference>
<sequence>MTPLMNLLKLPDAAQSLDEELVDVLAENRHVRIERIVSTGQSSAESFWYDQDEHEWLVVLQGAARLMFDDRRSVELKPGDSLQIPAHCRHRVAWTTPEEATVWLAVFYHDDAG</sequence>
<evidence type="ECO:0000259" key="1">
    <source>
        <dbReference type="Pfam" id="PF07883"/>
    </source>
</evidence>
<dbReference type="SUPFAM" id="SSF51182">
    <property type="entry name" value="RmlC-like cupins"/>
    <property type="match status" value="1"/>
</dbReference>
<dbReference type="CDD" id="cd06981">
    <property type="entry name" value="cupin_reut_a1446"/>
    <property type="match status" value="1"/>
</dbReference>
<keyword evidence="3" id="KW-1185">Reference proteome</keyword>
<dbReference type="EMBL" id="CP042914">
    <property type="protein sequence ID" value="QEG41428.1"/>
    <property type="molecule type" value="Genomic_DNA"/>
</dbReference>
<organism evidence="2 3">
    <name type="scientific">Roseimaritima ulvae</name>
    <dbReference type="NCBI Taxonomy" id="980254"/>
    <lineage>
        <taxon>Bacteria</taxon>
        <taxon>Pseudomonadati</taxon>
        <taxon>Planctomycetota</taxon>
        <taxon>Planctomycetia</taxon>
        <taxon>Pirellulales</taxon>
        <taxon>Pirellulaceae</taxon>
        <taxon>Roseimaritima</taxon>
    </lineage>
</organism>
<proteinExistence type="predicted"/>
<dbReference type="Proteomes" id="UP000325286">
    <property type="component" value="Chromosome"/>
</dbReference>
<accession>A0A5B9QQX8</accession>
<dbReference type="AlphaFoldDB" id="A0A5B9QQX8"/>
<evidence type="ECO:0000313" key="3">
    <source>
        <dbReference type="Proteomes" id="UP000325286"/>
    </source>
</evidence>
<dbReference type="InterPro" id="IPR013096">
    <property type="entry name" value="Cupin_2"/>
</dbReference>
<dbReference type="InterPro" id="IPR011051">
    <property type="entry name" value="RmlC_Cupin_sf"/>
</dbReference>
<dbReference type="KEGG" id="rul:UC8_34490"/>
<name>A0A5B9QQX8_9BACT</name>
<feature type="domain" description="Cupin type-2" evidence="1">
    <location>
        <begin position="39"/>
        <end position="107"/>
    </location>
</feature>
<reference evidence="2 3" key="1">
    <citation type="submission" date="2019-08" db="EMBL/GenBank/DDBJ databases">
        <title>Deep-cultivation of Planctomycetes and their phenomic and genomic characterization uncovers novel biology.</title>
        <authorList>
            <person name="Wiegand S."/>
            <person name="Jogler M."/>
            <person name="Boedeker C."/>
            <person name="Pinto D."/>
            <person name="Vollmers J."/>
            <person name="Rivas-Marin E."/>
            <person name="Kohn T."/>
            <person name="Peeters S.H."/>
            <person name="Heuer A."/>
            <person name="Rast P."/>
            <person name="Oberbeckmann S."/>
            <person name="Bunk B."/>
            <person name="Jeske O."/>
            <person name="Meyerdierks A."/>
            <person name="Storesund J.E."/>
            <person name="Kallscheuer N."/>
            <person name="Luecker S."/>
            <person name="Lage O.M."/>
            <person name="Pohl T."/>
            <person name="Merkel B.J."/>
            <person name="Hornburger P."/>
            <person name="Mueller R.-W."/>
            <person name="Bruemmer F."/>
            <person name="Labrenz M."/>
            <person name="Spormann A.M."/>
            <person name="Op den Camp H."/>
            <person name="Overmann J."/>
            <person name="Amann R."/>
            <person name="Jetten M.S.M."/>
            <person name="Mascher T."/>
            <person name="Medema M.H."/>
            <person name="Devos D.P."/>
            <person name="Kaster A.-K."/>
            <person name="Ovreas L."/>
            <person name="Rohde M."/>
            <person name="Galperin M.Y."/>
            <person name="Jogler C."/>
        </authorList>
    </citation>
    <scope>NUCLEOTIDE SEQUENCE [LARGE SCALE GENOMIC DNA]</scope>
    <source>
        <strain evidence="2 3">UC8</strain>
    </source>
</reference>
<protein>
    <submittedName>
        <fullName evidence="2">Cupin domain protein</fullName>
    </submittedName>
</protein>
<dbReference type="Gene3D" id="2.60.120.10">
    <property type="entry name" value="Jelly Rolls"/>
    <property type="match status" value="1"/>
</dbReference>
<dbReference type="InterPro" id="IPR014710">
    <property type="entry name" value="RmlC-like_jellyroll"/>
</dbReference>
<evidence type="ECO:0000313" key="2">
    <source>
        <dbReference type="EMBL" id="QEG41428.1"/>
    </source>
</evidence>
<gene>
    <name evidence="2" type="ORF">UC8_34490</name>
</gene>